<evidence type="ECO:0000313" key="5">
    <source>
        <dbReference type="JaponicusDB" id="SJAG_00490"/>
    </source>
</evidence>
<dbReference type="GO" id="GO:0005737">
    <property type="term" value="C:cytoplasm"/>
    <property type="evidence" value="ECO:0000318"/>
    <property type="project" value="GO_Central"/>
</dbReference>
<dbReference type="GO" id="GO:0012506">
    <property type="term" value="C:vesicle membrane"/>
    <property type="evidence" value="ECO:0000318"/>
    <property type="project" value="GO_Central"/>
</dbReference>
<dbReference type="AlphaFoldDB" id="B6JVS4"/>
<dbReference type="EMBL" id="KE651166">
    <property type="protein sequence ID" value="EEB05475.2"/>
    <property type="molecule type" value="Genomic_DNA"/>
</dbReference>
<feature type="compositionally biased region" description="Polar residues" evidence="1">
    <location>
        <begin position="263"/>
        <end position="287"/>
    </location>
</feature>
<evidence type="ECO:0000259" key="3">
    <source>
        <dbReference type="Pfam" id="PF11470"/>
    </source>
</evidence>
<organism evidence="4 6">
    <name type="scientific">Schizosaccharomyces japonicus (strain yFS275 / FY16936)</name>
    <name type="common">Fission yeast</name>
    <dbReference type="NCBI Taxonomy" id="402676"/>
    <lineage>
        <taxon>Eukaryota</taxon>
        <taxon>Fungi</taxon>
        <taxon>Dikarya</taxon>
        <taxon>Ascomycota</taxon>
        <taxon>Taphrinomycotina</taxon>
        <taxon>Schizosaccharomycetes</taxon>
        <taxon>Schizosaccharomycetales</taxon>
        <taxon>Schizosaccharomycetaceae</taxon>
        <taxon>Schizosaccharomyces</taxon>
    </lineage>
</organism>
<feature type="compositionally biased region" description="Low complexity" evidence="1">
    <location>
        <begin position="243"/>
        <end position="258"/>
    </location>
</feature>
<dbReference type="HOGENOM" id="CLU_576406_0_0_1"/>
<dbReference type="Gene3D" id="3.10.20.90">
    <property type="entry name" value="Phosphatidylinositol 3-kinase Catalytic Subunit, Chain A, domain 1"/>
    <property type="match status" value="1"/>
</dbReference>
<dbReference type="GO" id="GO:0005634">
    <property type="term" value="C:nucleus"/>
    <property type="evidence" value="ECO:0000318"/>
    <property type="project" value="GO_Central"/>
</dbReference>
<dbReference type="OMA" id="MATIYAC"/>
<protein>
    <submittedName>
        <fullName evidence="4">UB Xdomain protein Ubx4</fullName>
    </submittedName>
</protein>
<accession>B6JVS4</accession>
<gene>
    <name evidence="5" type="primary">ubx4</name>
    <name evidence="4" type="ORF">SJAG_00490</name>
</gene>
<dbReference type="VEuPathDB" id="FungiDB:SJAG_00490"/>
<dbReference type="eggNOG" id="ENOG502SFWG">
    <property type="taxonomic scope" value="Eukaryota"/>
</dbReference>
<dbReference type="OrthoDB" id="440781at2759"/>
<feature type="signal peptide" evidence="2">
    <location>
        <begin position="1"/>
        <end position="24"/>
    </location>
</feature>
<feature type="region of interest" description="Disordered" evidence="1">
    <location>
        <begin position="179"/>
        <end position="343"/>
    </location>
</feature>
<evidence type="ECO:0000313" key="6">
    <source>
        <dbReference type="Proteomes" id="UP000001744"/>
    </source>
</evidence>
<feature type="chain" id="PRO_5002847119" evidence="2">
    <location>
        <begin position="25"/>
        <end position="474"/>
    </location>
</feature>
<sequence>MSYGPNASLFLLHVAMSLVYLCSGFQRVPVRATPSTTLQGALLSSYKQLGFSSWKNLDLTHNSKRLDPSLLIRHAGLVNGAKVYVSESKNQKTTVTNGSDASVRIALQAPGRNRIVESVALSVTLKDLLNRHSFLDCGVLVNGVSYTGEKLDSTLAECGITQGNVLLRVIPKAVPRTQITEQKSPANPAPPASAISPEDSVSQSEIHQESVSKRVSTEADAQSLPSSTPSFSPQVERERVSELSQSLQSQSPSTQPSTHFEPTAQSSAPASSISTTNKPSEPTTQAAKRTHPTRSPFELYRNILRQQTRGEVRYAKHRSTATTGSSVGPSEGTEGTSEDVELTPTRSQLELYQNILHRRARNEPYVPPPRPVHTSTAIKFQVTNGDSFVIDFHKGDTVQTLRSVVATKLPPNTPFDLTTGNFQSLPPNDASVIDQLDRALVRVHLNEKTPAAKIAAENQRLLQLSVRDDTLFTI</sequence>
<reference evidence="4 6" key="1">
    <citation type="journal article" date="2011" name="Science">
        <title>Comparative functional genomics of the fission yeasts.</title>
        <authorList>
            <person name="Rhind N."/>
            <person name="Chen Z."/>
            <person name="Yassour M."/>
            <person name="Thompson D.A."/>
            <person name="Haas B.J."/>
            <person name="Habib N."/>
            <person name="Wapinski I."/>
            <person name="Roy S."/>
            <person name="Lin M.F."/>
            <person name="Heiman D.I."/>
            <person name="Young S.K."/>
            <person name="Furuya K."/>
            <person name="Guo Y."/>
            <person name="Pidoux A."/>
            <person name="Chen H.M."/>
            <person name="Robbertse B."/>
            <person name="Goldberg J.M."/>
            <person name="Aoki K."/>
            <person name="Bayne E.H."/>
            <person name="Berlin A.M."/>
            <person name="Desjardins C.A."/>
            <person name="Dobbs E."/>
            <person name="Dukaj L."/>
            <person name="Fan L."/>
            <person name="FitzGerald M.G."/>
            <person name="French C."/>
            <person name="Gujja S."/>
            <person name="Hansen K."/>
            <person name="Keifenheim D."/>
            <person name="Levin J.Z."/>
            <person name="Mosher R.A."/>
            <person name="Mueller C.A."/>
            <person name="Pfiffner J."/>
            <person name="Priest M."/>
            <person name="Russ C."/>
            <person name="Smialowska A."/>
            <person name="Swoboda P."/>
            <person name="Sykes S.M."/>
            <person name="Vaughn M."/>
            <person name="Vengrova S."/>
            <person name="Yoder R."/>
            <person name="Zeng Q."/>
            <person name="Allshire R."/>
            <person name="Baulcombe D."/>
            <person name="Birren B.W."/>
            <person name="Brown W."/>
            <person name="Ekwall K."/>
            <person name="Kellis M."/>
            <person name="Leatherwood J."/>
            <person name="Levin H."/>
            <person name="Margalit H."/>
            <person name="Martienssen R."/>
            <person name="Nieduszynski C.A."/>
            <person name="Spatafora J.W."/>
            <person name="Friedman N."/>
            <person name="Dalgaard J.Z."/>
            <person name="Baumann P."/>
            <person name="Niki H."/>
            <person name="Regev A."/>
            <person name="Nusbaum C."/>
        </authorList>
    </citation>
    <scope>NUCLEOTIDE SEQUENCE [LARGE SCALE GENOMIC DNA]</scope>
    <source>
        <strain evidence="6">yFS275 / FY16936</strain>
    </source>
</reference>
<dbReference type="SUPFAM" id="SSF54236">
    <property type="entry name" value="Ubiquitin-like"/>
    <property type="match status" value="2"/>
</dbReference>
<dbReference type="GO" id="GO:0006886">
    <property type="term" value="P:intracellular protein transport"/>
    <property type="evidence" value="ECO:0000318"/>
    <property type="project" value="GO_Central"/>
</dbReference>
<dbReference type="InterPro" id="IPR029071">
    <property type="entry name" value="Ubiquitin-like_domsf"/>
</dbReference>
<feature type="domain" description="TUG ubiquitin-like" evidence="3">
    <location>
        <begin position="22"/>
        <end position="83"/>
    </location>
</feature>
<keyword evidence="2" id="KW-0732">Signal</keyword>
<evidence type="ECO:0000256" key="1">
    <source>
        <dbReference type="SAM" id="MobiDB-lite"/>
    </source>
</evidence>
<dbReference type="PANTHER" id="PTHR46467:SF1">
    <property type="entry name" value="TETHER CONTAINING UBX DOMAIN FOR GLUT4"/>
    <property type="match status" value="1"/>
</dbReference>
<dbReference type="GeneID" id="7047987"/>
<feature type="compositionally biased region" description="Polar residues" evidence="1">
    <location>
        <begin position="219"/>
        <end position="233"/>
    </location>
</feature>
<feature type="compositionally biased region" description="Basic and acidic residues" evidence="1">
    <location>
        <begin position="206"/>
        <end position="217"/>
    </location>
</feature>
<dbReference type="Pfam" id="PF11470">
    <property type="entry name" value="TUG-UBL1"/>
    <property type="match status" value="1"/>
</dbReference>
<dbReference type="InterPro" id="IPR021569">
    <property type="entry name" value="TUG-UBL1"/>
</dbReference>
<evidence type="ECO:0000313" key="4">
    <source>
        <dbReference type="EMBL" id="EEB05475.2"/>
    </source>
</evidence>
<name>B6JVS4_SCHJY</name>
<dbReference type="PANTHER" id="PTHR46467">
    <property type="entry name" value="TETHER CONTAINING UBX DOMAIN FOR GLUT4"/>
    <property type="match status" value="1"/>
</dbReference>
<dbReference type="JaponicusDB" id="SJAG_00490">
    <property type="gene designation" value="ubx4"/>
</dbReference>
<evidence type="ECO:0000256" key="2">
    <source>
        <dbReference type="SAM" id="SignalP"/>
    </source>
</evidence>
<keyword evidence="6" id="KW-1185">Reference proteome</keyword>
<proteinExistence type="predicted"/>
<dbReference type="Proteomes" id="UP000001744">
    <property type="component" value="Unassembled WGS sequence"/>
</dbReference>
<dbReference type="RefSeq" id="XP_002171768.2">
    <property type="nucleotide sequence ID" value="XM_002171732.2"/>
</dbReference>